<organism evidence="9 10">
    <name type="scientific">Luteimonas kalidii</name>
    <dbReference type="NCBI Taxonomy" id="3042025"/>
    <lineage>
        <taxon>Bacteria</taxon>
        <taxon>Pseudomonadati</taxon>
        <taxon>Pseudomonadota</taxon>
        <taxon>Gammaproteobacteria</taxon>
        <taxon>Lysobacterales</taxon>
        <taxon>Lysobacteraceae</taxon>
        <taxon>Luteimonas</taxon>
    </lineage>
</organism>
<comment type="subcellular location">
    <subcellularLocation>
        <location evidence="1 7">Cytoplasm</location>
    </subcellularLocation>
</comment>
<keyword evidence="10" id="KW-1185">Reference proteome</keyword>
<gene>
    <name evidence="7" type="primary">pcm</name>
    <name evidence="9" type="ORF">QFW81_11825</name>
</gene>
<feature type="chain" id="PRO_5047412955" description="Protein-L-isoaspartate O-methyltransferase" evidence="8">
    <location>
        <begin position="29"/>
        <end position="255"/>
    </location>
</feature>
<dbReference type="Pfam" id="PF01135">
    <property type="entry name" value="PCMT"/>
    <property type="match status" value="1"/>
</dbReference>
<comment type="similarity">
    <text evidence="2 7">Belongs to the methyltransferase superfamily. L-isoaspartyl/D-aspartyl protein methyltransferase family.</text>
</comment>
<dbReference type="EC" id="2.1.1.77" evidence="7"/>
<dbReference type="PANTHER" id="PTHR11579:SF0">
    <property type="entry name" value="PROTEIN-L-ISOASPARTATE(D-ASPARTATE) O-METHYLTRANSFERASE"/>
    <property type="match status" value="1"/>
</dbReference>
<evidence type="ECO:0000256" key="4">
    <source>
        <dbReference type="ARBA" id="ARBA00022603"/>
    </source>
</evidence>
<dbReference type="InterPro" id="IPR029063">
    <property type="entry name" value="SAM-dependent_MTases_sf"/>
</dbReference>
<keyword evidence="4 7" id="KW-0489">Methyltransferase</keyword>
<dbReference type="GO" id="GO:0032259">
    <property type="term" value="P:methylation"/>
    <property type="evidence" value="ECO:0007669"/>
    <property type="project" value="UniProtKB-KW"/>
</dbReference>
<dbReference type="GO" id="GO:0004719">
    <property type="term" value="F:protein-L-isoaspartate (D-aspartate) O-methyltransferase activity"/>
    <property type="evidence" value="ECO:0007669"/>
    <property type="project" value="UniProtKB-EC"/>
</dbReference>
<dbReference type="Proteomes" id="UP001156873">
    <property type="component" value="Unassembled WGS sequence"/>
</dbReference>
<comment type="caution">
    <text evidence="9">The sequence shown here is derived from an EMBL/GenBank/DDBJ whole genome shotgun (WGS) entry which is preliminary data.</text>
</comment>
<evidence type="ECO:0000256" key="7">
    <source>
        <dbReference type="HAMAP-Rule" id="MF_00090"/>
    </source>
</evidence>
<evidence type="ECO:0000313" key="9">
    <source>
        <dbReference type="EMBL" id="MDH5834602.1"/>
    </source>
</evidence>
<keyword evidence="8" id="KW-0732">Signal</keyword>
<dbReference type="PROSITE" id="PS01279">
    <property type="entry name" value="PCMT"/>
    <property type="match status" value="1"/>
</dbReference>
<evidence type="ECO:0000256" key="5">
    <source>
        <dbReference type="ARBA" id="ARBA00022679"/>
    </source>
</evidence>
<dbReference type="SUPFAM" id="SSF53335">
    <property type="entry name" value="S-adenosyl-L-methionine-dependent methyltransferases"/>
    <property type="match status" value="1"/>
</dbReference>
<protein>
    <recommendedName>
        <fullName evidence="7">Protein-L-isoaspartate O-methyltransferase</fullName>
        <ecNumber evidence="7">2.1.1.77</ecNumber>
    </recommendedName>
    <alternativeName>
        <fullName evidence="7">L-isoaspartyl protein carboxyl methyltransferase</fullName>
    </alternativeName>
    <alternativeName>
        <fullName evidence="7">Protein L-isoaspartyl methyltransferase</fullName>
    </alternativeName>
    <alternativeName>
        <fullName evidence="7">Protein-beta-aspartate methyltransferase</fullName>
        <shortName evidence="7">PIMT</shortName>
    </alternativeName>
</protein>
<keyword evidence="3 7" id="KW-0963">Cytoplasm</keyword>
<dbReference type="NCBIfam" id="TIGR00080">
    <property type="entry name" value="pimt"/>
    <property type="match status" value="1"/>
</dbReference>
<comment type="function">
    <text evidence="7">Catalyzes the methyl esterification of L-isoaspartyl residues in peptides and proteins that result from spontaneous decomposition of normal L-aspartyl and L-asparaginyl residues. It plays a role in the repair and/or degradation of damaged proteins.</text>
</comment>
<evidence type="ECO:0000256" key="8">
    <source>
        <dbReference type="SAM" id="SignalP"/>
    </source>
</evidence>
<dbReference type="RefSeq" id="WP_280578975.1">
    <property type="nucleotide sequence ID" value="NZ_JARXRO010000018.1"/>
</dbReference>
<accession>A0ABT6JVJ6</accession>
<feature type="signal peptide" evidence="8">
    <location>
        <begin position="1"/>
        <end position="28"/>
    </location>
</feature>
<dbReference type="HAMAP" id="MF_00090">
    <property type="entry name" value="PIMT"/>
    <property type="match status" value="1"/>
</dbReference>
<dbReference type="EMBL" id="JARXRO010000018">
    <property type="protein sequence ID" value="MDH5834602.1"/>
    <property type="molecule type" value="Genomic_DNA"/>
</dbReference>
<reference evidence="9 10" key="1">
    <citation type="submission" date="2023-04" db="EMBL/GenBank/DDBJ databases">
        <title>Luteimonas sp. M1R5S59.</title>
        <authorList>
            <person name="Sun J.-Q."/>
        </authorList>
    </citation>
    <scope>NUCLEOTIDE SEQUENCE [LARGE SCALE GENOMIC DNA]</scope>
    <source>
        <strain evidence="9 10">M1R5S59</strain>
    </source>
</reference>
<evidence type="ECO:0000313" key="10">
    <source>
        <dbReference type="Proteomes" id="UP001156873"/>
    </source>
</evidence>
<dbReference type="InterPro" id="IPR000682">
    <property type="entry name" value="PCMT"/>
</dbReference>
<feature type="active site" evidence="7">
    <location>
        <position position="97"/>
    </location>
</feature>
<evidence type="ECO:0000256" key="1">
    <source>
        <dbReference type="ARBA" id="ARBA00004496"/>
    </source>
</evidence>
<evidence type="ECO:0000256" key="2">
    <source>
        <dbReference type="ARBA" id="ARBA00005369"/>
    </source>
</evidence>
<dbReference type="Gene3D" id="3.40.50.150">
    <property type="entry name" value="Vaccinia Virus protein VP39"/>
    <property type="match status" value="1"/>
</dbReference>
<proteinExistence type="inferred from homology"/>
<keyword evidence="6 7" id="KW-0949">S-adenosyl-L-methionine</keyword>
<evidence type="ECO:0000256" key="6">
    <source>
        <dbReference type="ARBA" id="ARBA00022691"/>
    </source>
</evidence>
<keyword evidence="5 7" id="KW-0808">Transferase</keyword>
<dbReference type="NCBIfam" id="NF001453">
    <property type="entry name" value="PRK00312.1"/>
    <property type="match status" value="1"/>
</dbReference>
<name>A0ABT6JVJ6_9GAMM</name>
<dbReference type="PANTHER" id="PTHR11579">
    <property type="entry name" value="PROTEIN-L-ISOASPARTATE O-METHYLTRANSFERASE"/>
    <property type="match status" value="1"/>
</dbReference>
<evidence type="ECO:0000256" key="3">
    <source>
        <dbReference type="ARBA" id="ARBA00022490"/>
    </source>
</evidence>
<comment type="catalytic activity">
    <reaction evidence="7">
        <text>[protein]-L-isoaspartate + S-adenosyl-L-methionine = [protein]-L-isoaspartate alpha-methyl ester + S-adenosyl-L-homocysteine</text>
        <dbReference type="Rhea" id="RHEA:12705"/>
        <dbReference type="Rhea" id="RHEA-COMP:12143"/>
        <dbReference type="Rhea" id="RHEA-COMP:12144"/>
        <dbReference type="ChEBI" id="CHEBI:57856"/>
        <dbReference type="ChEBI" id="CHEBI:59789"/>
        <dbReference type="ChEBI" id="CHEBI:90596"/>
        <dbReference type="ChEBI" id="CHEBI:90598"/>
        <dbReference type="EC" id="2.1.1.77"/>
    </reaction>
</comment>
<sequence length="255" mass="27296">MSATPSKSRLRLWRWLLGLCCVPVAACAQSQPGGGGDDMAAARQAMVEQQLVARGIEDARVLAAMGKVPRHRFVPEALADQAYLDQPLPIGHDQTISQPYIVALMTQLARPAPGDRVLEIGIGSGYQAAVLAELAADVSSIEIVTPLATRAALTLRQLGYSNFAVRSGDGYAGWPEHAPFDAIVVTAAPERIPAPLLEQLRPGGRLVIPVGPLHATQELRVVEKREDGSLHERVVAAVRFVPLTGDAAERDRGER</sequence>
<dbReference type="CDD" id="cd02440">
    <property type="entry name" value="AdoMet_MTases"/>
    <property type="match status" value="1"/>
</dbReference>